<dbReference type="SUPFAM" id="SSF56672">
    <property type="entry name" value="DNA/RNA polymerases"/>
    <property type="match status" value="1"/>
</dbReference>
<dbReference type="GO" id="GO:0071897">
    <property type="term" value="P:DNA biosynthetic process"/>
    <property type="evidence" value="ECO:0007669"/>
    <property type="project" value="UniProtKB-ARBA"/>
</dbReference>
<gene>
    <name evidence="2" type="ORF">B4U79_15076</name>
</gene>
<dbReference type="InterPro" id="IPR043128">
    <property type="entry name" value="Rev_trsase/Diguanyl_cyclase"/>
</dbReference>
<dbReference type="AlphaFoldDB" id="A0A443Q6K5"/>
<evidence type="ECO:0000313" key="3">
    <source>
        <dbReference type="Proteomes" id="UP000285301"/>
    </source>
</evidence>
<organism evidence="2 3">
    <name type="scientific">Dinothrombium tinctorium</name>
    <dbReference type="NCBI Taxonomy" id="1965070"/>
    <lineage>
        <taxon>Eukaryota</taxon>
        <taxon>Metazoa</taxon>
        <taxon>Ecdysozoa</taxon>
        <taxon>Arthropoda</taxon>
        <taxon>Chelicerata</taxon>
        <taxon>Arachnida</taxon>
        <taxon>Acari</taxon>
        <taxon>Acariformes</taxon>
        <taxon>Trombidiformes</taxon>
        <taxon>Prostigmata</taxon>
        <taxon>Anystina</taxon>
        <taxon>Parasitengona</taxon>
        <taxon>Trombidioidea</taxon>
        <taxon>Trombidiidae</taxon>
        <taxon>Dinothrombium</taxon>
    </lineage>
</organism>
<dbReference type="InterPro" id="IPR000477">
    <property type="entry name" value="RT_dom"/>
</dbReference>
<dbReference type="CDD" id="cd01647">
    <property type="entry name" value="RT_LTR"/>
    <property type="match status" value="1"/>
</dbReference>
<dbReference type="Gene3D" id="3.30.70.270">
    <property type="match status" value="2"/>
</dbReference>
<dbReference type="PROSITE" id="PS50878">
    <property type="entry name" value="RT_POL"/>
    <property type="match status" value="1"/>
</dbReference>
<sequence length="310" mass="35375">MESSASSNSQLKKLLAKYTNVFKEGIGKLRKFTAKIKLKANAKPVFMKARSVPFAIRGLVDDELARLVKEDILESVEHSEWATPIVPVIKPDRTVRICGDFKQTLNPVIERDEYPLPKIDEAFAKIAGGQKFSKLDVKHAYLHMPMDTASRALLTINTPKGLFRYKRMVFGLSMAPAVWQRTMEEIFKGIDNIIVFLDDILVTGKTDSEHLDTLEQVIRRLEEYDLRLNLNKCQFFLPSVTYCGFKIDKHGLHKTSEKIEAICKAPAPKNVTEVKAFTGLVNYYARFLPNLATTLYPINQLLHKNQKFVW</sequence>
<dbReference type="InterPro" id="IPR043502">
    <property type="entry name" value="DNA/RNA_pol_sf"/>
</dbReference>
<dbReference type="STRING" id="1965070.A0A443Q6K5"/>
<dbReference type="Gene3D" id="3.10.10.10">
    <property type="entry name" value="HIV Type 1 Reverse Transcriptase, subunit A, domain 1"/>
    <property type="match status" value="1"/>
</dbReference>
<feature type="non-terminal residue" evidence="2">
    <location>
        <position position="310"/>
    </location>
</feature>
<protein>
    <recommendedName>
        <fullName evidence="1">Reverse transcriptase domain-containing protein</fullName>
    </recommendedName>
</protein>
<dbReference type="Proteomes" id="UP000285301">
    <property type="component" value="Unassembled WGS sequence"/>
</dbReference>
<reference evidence="2 3" key="1">
    <citation type="journal article" date="2018" name="Gigascience">
        <title>Genomes of trombidid mites reveal novel predicted allergens and laterally-transferred genes associated with secondary metabolism.</title>
        <authorList>
            <person name="Dong X."/>
            <person name="Chaisiri K."/>
            <person name="Xia D."/>
            <person name="Armstrong S.D."/>
            <person name="Fang Y."/>
            <person name="Donnelly M.J."/>
            <person name="Kadowaki T."/>
            <person name="McGarry J.W."/>
            <person name="Darby A.C."/>
            <person name="Makepeace B.L."/>
        </authorList>
    </citation>
    <scope>NUCLEOTIDE SEQUENCE [LARGE SCALE GENOMIC DNA]</scope>
    <source>
        <strain evidence="2">UoL-WK</strain>
    </source>
</reference>
<proteinExistence type="predicted"/>
<name>A0A443Q6K5_9ACAR</name>
<dbReference type="PANTHER" id="PTHR37984">
    <property type="entry name" value="PROTEIN CBG26694"/>
    <property type="match status" value="1"/>
</dbReference>
<evidence type="ECO:0000259" key="1">
    <source>
        <dbReference type="PROSITE" id="PS50878"/>
    </source>
</evidence>
<keyword evidence="3" id="KW-1185">Reference proteome</keyword>
<dbReference type="InterPro" id="IPR050951">
    <property type="entry name" value="Retrovirus_Pol_polyprotein"/>
</dbReference>
<dbReference type="EMBL" id="NCKU01020289">
    <property type="protein sequence ID" value="RWR98619.1"/>
    <property type="molecule type" value="Genomic_DNA"/>
</dbReference>
<accession>A0A443Q6K5</accession>
<dbReference type="Pfam" id="PF00078">
    <property type="entry name" value="RVT_1"/>
    <property type="match status" value="1"/>
</dbReference>
<dbReference type="PANTHER" id="PTHR37984:SF10">
    <property type="entry name" value="RIBONUCLEASE H"/>
    <property type="match status" value="1"/>
</dbReference>
<evidence type="ECO:0000313" key="2">
    <source>
        <dbReference type="EMBL" id="RWR98619.1"/>
    </source>
</evidence>
<comment type="caution">
    <text evidence="2">The sequence shown here is derived from an EMBL/GenBank/DDBJ whole genome shotgun (WGS) entry which is preliminary data.</text>
</comment>
<dbReference type="OrthoDB" id="6512428at2759"/>
<feature type="domain" description="Reverse transcriptase" evidence="1">
    <location>
        <begin position="69"/>
        <end position="247"/>
    </location>
</feature>